<dbReference type="SUPFAM" id="SSF53850">
    <property type="entry name" value="Periplasmic binding protein-like II"/>
    <property type="match status" value="1"/>
</dbReference>
<evidence type="ECO:0000313" key="3">
    <source>
        <dbReference type="Proteomes" id="UP000632222"/>
    </source>
</evidence>
<dbReference type="PANTHER" id="PTHR43649">
    <property type="entry name" value="ARABINOSE-BINDING PROTEIN-RELATED"/>
    <property type="match status" value="1"/>
</dbReference>
<dbReference type="InterPro" id="IPR006059">
    <property type="entry name" value="SBP"/>
</dbReference>
<dbReference type="Gene3D" id="3.40.190.10">
    <property type="entry name" value="Periplasmic binding protein-like II"/>
    <property type="match status" value="2"/>
</dbReference>
<sequence length="543" mass="61162">MKRTARITLGLISLALSSAAFAQSINASAFFADPNPNWMNMQDDVGKVILQKTGVNLKAEYAIGDPDQKVNLLAASGQVPDLIAPKGAAGVLIDADAMLDLTDLINKYAPNIKKVIGKQLNRMKFSNKNQGIFFIPNNDTIGQIYFDNDAWFKLQLGALKEQKYPKVKTLKDYEKVIADYVKKHPKTSDGKPTIGLSLLADDWRFVISVTNPAFWATGGWDDGEWYIDPKTFKAVPHHFRPEEKEYFRWLNHMNDIGLLDKESFTQKYDQYLAKIASGRVVGLIDANWEIGDALNSLKAAGKFDQMYGRFPAVMKSGMKAAYNAPTGFRGGYGIGISKNAKDPVKLIKFLDFLSSDEGQVLINWGIEGKHYKVVNGKREFLPKYEELRKKDPAAFQRETGIGSYGMSLRYGDGVKDKTGNFYTTNFPDQILTNYTDAENAALKAYKVKFWGDLLPKASQFKPIPWAAAWSIPVPQDSALSEFWTKEQDITRKYIPKAILADPKDFDKIYDEMLDVMDKQLGKYSELQTQLVQDRLKLWGVLKK</sequence>
<dbReference type="InterPro" id="IPR050490">
    <property type="entry name" value="Bact_solute-bd_prot1"/>
</dbReference>
<comment type="caution">
    <text evidence="2">The sequence shown here is derived from an EMBL/GenBank/DDBJ whole genome shotgun (WGS) entry which is preliminary data.</text>
</comment>
<feature type="signal peptide" evidence="1">
    <location>
        <begin position="1"/>
        <end position="22"/>
    </location>
</feature>
<dbReference type="Pfam" id="PF01547">
    <property type="entry name" value="SBP_bac_1"/>
    <property type="match status" value="1"/>
</dbReference>
<accession>A0ABQ2D4F9</accession>
<dbReference type="RefSeq" id="WP_189003126.1">
    <property type="nucleotide sequence ID" value="NZ_BMOD01000009.1"/>
</dbReference>
<proteinExistence type="predicted"/>
<reference evidence="3" key="1">
    <citation type="journal article" date="2019" name="Int. J. Syst. Evol. Microbiol.">
        <title>The Global Catalogue of Microorganisms (GCM) 10K type strain sequencing project: providing services to taxonomists for standard genome sequencing and annotation.</title>
        <authorList>
            <consortium name="The Broad Institute Genomics Platform"/>
            <consortium name="The Broad Institute Genome Sequencing Center for Infectious Disease"/>
            <person name="Wu L."/>
            <person name="Ma J."/>
        </authorList>
    </citation>
    <scope>NUCLEOTIDE SEQUENCE [LARGE SCALE GENOMIC DNA]</scope>
    <source>
        <strain evidence="3">JCM 14370</strain>
    </source>
</reference>
<keyword evidence="1" id="KW-0732">Signal</keyword>
<dbReference type="Proteomes" id="UP000632222">
    <property type="component" value="Unassembled WGS sequence"/>
</dbReference>
<protein>
    <submittedName>
        <fullName evidence="2">ABC transporter substrate-binding protein</fullName>
    </submittedName>
</protein>
<name>A0ABQ2D4F9_9DEIO</name>
<dbReference type="PANTHER" id="PTHR43649:SF12">
    <property type="entry name" value="DIACETYLCHITOBIOSE BINDING PROTEIN DASA"/>
    <property type="match status" value="1"/>
</dbReference>
<dbReference type="EMBL" id="BMOD01000009">
    <property type="protein sequence ID" value="GGJ38703.1"/>
    <property type="molecule type" value="Genomic_DNA"/>
</dbReference>
<feature type="chain" id="PRO_5046219310" evidence="1">
    <location>
        <begin position="23"/>
        <end position="543"/>
    </location>
</feature>
<evidence type="ECO:0000256" key="1">
    <source>
        <dbReference type="SAM" id="SignalP"/>
    </source>
</evidence>
<organism evidence="2 3">
    <name type="scientific">Deinococcus roseus</name>
    <dbReference type="NCBI Taxonomy" id="392414"/>
    <lineage>
        <taxon>Bacteria</taxon>
        <taxon>Thermotogati</taxon>
        <taxon>Deinococcota</taxon>
        <taxon>Deinococci</taxon>
        <taxon>Deinococcales</taxon>
        <taxon>Deinococcaceae</taxon>
        <taxon>Deinococcus</taxon>
    </lineage>
</organism>
<dbReference type="CDD" id="cd13582">
    <property type="entry name" value="PBP2_AlgQ_like_3"/>
    <property type="match status" value="1"/>
</dbReference>
<evidence type="ECO:0000313" key="2">
    <source>
        <dbReference type="EMBL" id="GGJ38703.1"/>
    </source>
</evidence>
<gene>
    <name evidence="2" type="ORF">GCM10008938_26010</name>
</gene>
<keyword evidence="3" id="KW-1185">Reference proteome</keyword>